<evidence type="ECO:0000256" key="7">
    <source>
        <dbReference type="ARBA" id="ARBA00023268"/>
    </source>
</evidence>
<accession>A0ABR7ITT7</accession>
<dbReference type="Pfam" id="PF00730">
    <property type="entry name" value="HhH-GPD"/>
    <property type="match status" value="1"/>
</dbReference>
<feature type="domain" description="HhH-GPD" evidence="10">
    <location>
        <begin position="120"/>
        <end position="268"/>
    </location>
</feature>
<evidence type="ECO:0000256" key="3">
    <source>
        <dbReference type="ARBA" id="ARBA00022763"/>
    </source>
</evidence>
<comment type="caution">
    <text evidence="11">The sequence shown here is derived from an EMBL/GenBank/DDBJ whole genome shotgun (WGS) entry which is preliminary data.</text>
</comment>
<dbReference type="InterPro" id="IPR052054">
    <property type="entry name" value="Oxidative_DNA_repair_enzyme"/>
</dbReference>
<evidence type="ECO:0000256" key="9">
    <source>
        <dbReference type="ARBA" id="ARBA00044632"/>
    </source>
</evidence>
<dbReference type="EC" id="4.2.99.18" evidence="2"/>
<evidence type="ECO:0000256" key="6">
    <source>
        <dbReference type="ARBA" id="ARBA00023239"/>
    </source>
</evidence>
<evidence type="ECO:0000256" key="4">
    <source>
        <dbReference type="ARBA" id="ARBA00022801"/>
    </source>
</evidence>
<reference evidence="11 12" key="1">
    <citation type="submission" date="2020-08" db="EMBL/GenBank/DDBJ databases">
        <title>Genome public.</title>
        <authorList>
            <person name="Liu C."/>
            <person name="Sun Q."/>
        </authorList>
    </citation>
    <scope>NUCLEOTIDE SEQUENCE [LARGE SCALE GENOMIC DNA]</scope>
    <source>
        <strain evidence="11 12">NSJ-27</strain>
    </source>
</reference>
<evidence type="ECO:0000313" key="11">
    <source>
        <dbReference type="EMBL" id="MBC5788576.1"/>
    </source>
</evidence>
<keyword evidence="3" id="KW-0227">DNA damage</keyword>
<evidence type="ECO:0000256" key="1">
    <source>
        <dbReference type="ARBA" id="ARBA00010679"/>
    </source>
</evidence>
<organism evidence="11 12">
    <name type="scientific">Clostridium facile</name>
    <dbReference type="NCBI Taxonomy" id="2763035"/>
    <lineage>
        <taxon>Bacteria</taxon>
        <taxon>Bacillati</taxon>
        <taxon>Bacillota</taxon>
        <taxon>Clostridia</taxon>
        <taxon>Eubacteriales</taxon>
        <taxon>Clostridiaceae</taxon>
        <taxon>Clostridium</taxon>
    </lineage>
</organism>
<dbReference type="PANTHER" id="PTHR10242:SF2">
    <property type="entry name" value="N-GLYCOSYLASE_DNA LYASE"/>
    <property type="match status" value="1"/>
</dbReference>
<keyword evidence="8" id="KW-0326">Glycosidase</keyword>
<protein>
    <recommendedName>
        <fullName evidence="2">DNA-(apurinic or apyrimidinic site) lyase</fullName>
        <ecNumber evidence="2">4.2.99.18</ecNumber>
    </recommendedName>
</protein>
<dbReference type="PANTHER" id="PTHR10242">
    <property type="entry name" value="8-OXOGUANINE DNA GLYCOSYLASE"/>
    <property type="match status" value="1"/>
</dbReference>
<proteinExistence type="inferred from homology"/>
<dbReference type="Gene3D" id="1.10.340.30">
    <property type="entry name" value="Hypothetical protein, domain 2"/>
    <property type="match status" value="1"/>
</dbReference>
<sequence length="286" mass="32767">MEYQVKDGNLILHIPGFSLVDSLDCGQCFRFEQLPDGRVCGMAGNHFLSAFQQGDQITFEHMEKQEFESFWKDYLDLDTDYPAIQKVICQDKTIAAACEYAGGIHILRQDSWEALCSFILSQNNNIPRIKGIISRLCENFGEKTEYGYAFPTLQQLSQCNLEDLSVLRAGFRAKYLLDAIQKINSGEVDLERVRTADFPQAKEELLKICGVGTKVADCALLFGFYRLESFPIDVWMKRVMEHFYPDGFPEYAKPYGGIAQQYLFHYIRTCPDQIPDEIRKKQKNAG</sequence>
<evidence type="ECO:0000259" key="10">
    <source>
        <dbReference type="SMART" id="SM00478"/>
    </source>
</evidence>
<dbReference type="Gene3D" id="1.10.1670.10">
    <property type="entry name" value="Helix-hairpin-Helix base-excision DNA repair enzymes (C-terminal)"/>
    <property type="match status" value="1"/>
</dbReference>
<keyword evidence="7" id="KW-0511">Multifunctional enzyme</keyword>
<evidence type="ECO:0000256" key="2">
    <source>
        <dbReference type="ARBA" id="ARBA00012720"/>
    </source>
</evidence>
<keyword evidence="12" id="KW-1185">Reference proteome</keyword>
<dbReference type="RefSeq" id="WP_186997052.1">
    <property type="nucleotide sequence ID" value="NZ_JACOQK010000001.1"/>
</dbReference>
<dbReference type="Gene3D" id="3.30.310.260">
    <property type="match status" value="1"/>
</dbReference>
<dbReference type="EMBL" id="JACOQK010000001">
    <property type="protein sequence ID" value="MBC5788576.1"/>
    <property type="molecule type" value="Genomic_DNA"/>
</dbReference>
<keyword evidence="5" id="KW-0234">DNA repair</keyword>
<dbReference type="SUPFAM" id="SSF55945">
    <property type="entry name" value="TATA-box binding protein-like"/>
    <property type="match status" value="1"/>
</dbReference>
<evidence type="ECO:0000313" key="12">
    <source>
        <dbReference type="Proteomes" id="UP000649151"/>
    </source>
</evidence>
<gene>
    <name evidence="11" type="ORF">H8Z77_11230</name>
</gene>
<dbReference type="InterPro" id="IPR003265">
    <property type="entry name" value="HhH-GPD_domain"/>
</dbReference>
<comment type="catalytic activity">
    <reaction evidence="9">
        <text>2'-deoxyribonucleotide-(2'-deoxyribose 5'-phosphate)-2'-deoxyribonucleotide-DNA = a 3'-end 2'-deoxyribonucleotide-(2,3-dehydro-2,3-deoxyribose 5'-phosphate)-DNA + a 5'-end 5'-phospho-2'-deoxyribonucleoside-DNA + H(+)</text>
        <dbReference type="Rhea" id="RHEA:66592"/>
        <dbReference type="Rhea" id="RHEA-COMP:13180"/>
        <dbReference type="Rhea" id="RHEA-COMP:16897"/>
        <dbReference type="Rhea" id="RHEA-COMP:17067"/>
        <dbReference type="ChEBI" id="CHEBI:15378"/>
        <dbReference type="ChEBI" id="CHEBI:136412"/>
        <dbReference type="ChEBI" id="CHEBI:157695"/>
        <dbReference type="ChEBI" id="CHEBI:167181"/>
        <dbReference type="EC" id="4.2.99.18"/>
    </reaction>
</comment>
<evidence type="ECO:0000256" key="5">
    <source>
        <dbReference type="ARBA" id="ARBA00023204"/>
    </source>
</evidence>
<keyword evidence="4" id="KW-0378">Hydrolase</keyword>
<name>A0ABR7ITT7_9CLOT</name>
<dbReference type="CDD" id="cd00056">
    <property type="entry name" value="ENDO3c"/>
    <property type="match status" value="1"/>
</dbReference>
<dbReference type="SMART" id="SM00478">
    <property type="entry name" value="ENDO3c"/>
    <property type="match status" value="1"/>
</dbReference>
<dbReference type="SUPFAM" id="SSF48150">
    <property type="entry name" value="DNA-glycosylase"/>
    <property type="match status" value="1"/>
</dbReference>
<dbReference type="InterPro" id="IPR011257">
    <property type="entry name" value="DNA_glycosylase"/>
</dbReference>
<dbReference type="InterPro" id="IPR023170">
    <property type="entry name" value="HhH_base_excis_C"/>
</dbReference>
<evidence type="ECO:0000256" key="8">
    <source>
        <dbReference type="ARBA" id="ARBA00023295"/>
    </source>
</evidence>
<comment type="similarity">
    <text evidence="1">Belongs to the type-1 OGG1 family.</text>
</comment>
<keyword evidence="6" id="KW-0456">Lyase</keyword>
<dbReference type="Pfam" id="PF07934">
    <property type="entry name" value="OGG_N"/>
    <property type="match status" value="1"/>
</dbReference>
<dbReference type="InterPro" id="IPR012904">
    <property type="entry name" value="OGG_N"/>
</dbReference>
<dbReference type="Proteomes" id="UP000649151">
    <property type="component" value="Unassembled WGS sequence"/>
</dbReference>